<feature type="region of interest" description="Disordered" evidence="1">
    <location>
        <begin position="162"/>
        <end position="196"/>
    </location>
</feature>
<keyword evidence="3" id="KW-1185">Reference proteome</keyword>
<feature type="non-terminal residue" evidence="2">
    <location>
        <position position="196"/>
    </location>
</feature>
<protein>
    <submittedName>
        <fullName evidence="2">Uncharacterized protein</fullName>
    </submittedName>
</protein>
<dbReference type="Proteomes" id="UP000652761">
    <property type="component" value="Unassembled WGS sequence"/>
</dbReference>
<evidence type="ECO:0000313" key="3">
    <source>
        <dbReference type="Proteomes" id="UP000652761"/>
    </source>
</evidence>
<gene>
    <name evidence="2" type="ORF">Taro_056099</name>
</gene>
<accession>A0A843XSM4</accession>
<dbReference type="AlphaFoldDB" id="A0A843XSM4"/>
<evidence type="ECO:0000256" key="1">
    <source>
        <dbReference type="SAM" id="MobiDB-lite"/>
    </source>
</evidence>
<organism evidence="2 3">
    <name type="scientific">Colocasia esculenta</name>
    <name type="common">Wild taro</name>
    <name type="synonym">Arum esculentum</name>
    <dbReference type="NCBI Taxonomy" id="4460"/>
    <lineage>
        <taxon>Eukaryota</taxon>
        <taxon>Viridiplantae</taxon>
        <taxon>Streptophyta</taxon>
        <taxon>Embryophyta</taxon>
        <taxon>Tracheophyta</taxon>
        <taxon>Spermatophyta</taxon>
        <taxon>Magnoliopsida</taxon>
        <taxon>Liliopsida</taxon>
        <taxon>Araceae</taxon>
        <taxon>Aroideae</taxon>
        <taxon>Colocasieae</taxon>
        <taxon>Colocasia</taxon>
    </lineage>
</organism>
<evidence type="ECO:0000313" key="2">
    <source>
        <dbReference type="EMBL" id="MQM23038.1"/>
    </source>
</evidence>
<dbReference type="OrthoDB" id="1750242at2759"/>
<feature type="compositionally biased region" description="Polar residues" evidence="1">
    <location>
        <begin position="166"/>
        <end position="188"/>
    </location>
</feature>
<reference evidence="2" key="1">
    <citation type="submission" date="2017-07" db="EMBL/GenBank/DDBJ databases">
        <title>Taro Niue Genome Assembly and Annotation.</title>
        <authorList>
            <person name="Atibalentja N."/>
            <person name="Keating K."/>
            <person name="Fields C.J."/>
        </authorList>
    </citation>
    <scope>NUCLEOTIDE SEQUENCE</scope>
    <source>
        <strain evidence="2">Niue_2</strain>
        <tissue evidence="2">Leaf</tissue>
    </source>
</reference>
<sequence>PWIILGDLNTVRYSNEKKGGRPILPSQVIDVNTFYDNASMLDLPHTAWNKQVRGTLLFQLCQKLKFVKTALRDWNKQVFGVVQSNTSTVRDELIHYQKLCADNPQNVTYQDQENQCRMAYIQALEREEMFAKQKSKQQWLSLGDSNTKFFYAAIKARKVDTRSKQVDTSPRFQKGRSTLDQSRSTLVPNSRRAGRH</sequence>
<dbReference type="EMBL" id="NMUH01014806">
    <property type="protein sequence ID" value="MQM23038.1"/>
    <property type="molecule type" value="Genomic_DNA"/>
</dbReference>
<name>A0A843XSM4_COLES</name>
<comment type="caution">
    <text evidence="2">The sequence shown here is derived from an EMBL/GenBank/DDBJ whole genome shotgun (WGS) entry which is preliminary data.</text>
</comment>
<proteinExistence type="predicted"/>